<keyword evidence="2" id="KW-1185">Reference proteome</keyword>
<dbReference type="EMBL" id="ACCJ01000141">
    <property type="protein sequence ID" value="EEG55524.1"/>
    <property type="molecule type" value="Genomic_DNA"/>
</dbReference>
<sequence>MSADRRKSMYINTFRYKPEDVDCKLCTEYRKKLGCTVKGCPFLAERIEAGVVGYGDAVQNTLAHHTALAPRLTALIRLFPGTMWADARHKPRMEAFKARQGYRRHRDTPAYYAAMYLLTANEDLHRRTANCFCKRGLEFAYALLRGIAPHDYTLFVAARDLFTGADGLTFTDLADPGVVDAVAFRLVVNALLVVRYGPVILDIRERGHGA</sequence>
<name>C0CZI9_9FIRM</name>
<dbReference type="AlphaFoldDB" id="C0CZI9"/>
<dbReference type="Proteomes" id="UP000004756">
    <property type="component" value="Unassembled WGS sequence"/>
</dbReference>
<evidence type="ECO:0000313" key="2">
    <source>
        <dbReference type="Proteomes" id="UP000004756"/>
    </source>
</evidence>
<protein>
    <submittedName>
        <fullName evidence="1">Uncharacterized protein</fullName>
    </submittedName>
</protein>
<accession>C0CZI9</accession>
<organism evidence="1 2">
    <name type="scientific">[Clostridium] asparagiforme DSM 15981</name>
    <dbReference type="NCBI Taxonomy" id="518636"/>
    <lineage>
        <taxon>Bacteria</taxon>
        <taxon>Bacillati</taxon>
        <taxon>Bacillota</taxon>
        <taxon>Clostridia</taxon>
        <taxon>Lachnospirales</taxon>
        <taxon>Lachnospiraceae</taxon>
        <taxon>Enterocloster</taxon>
    </lineage>
</organism>
<comment type="caution">
    <text evidence="1">The sequence shown here is derived from an EMBL/GenBank/DDBJ whole genome shotgun (WGS) entry which is preliminary data.</text>
</comment>
<reference evidence="1 2" key="1">
    <citation type="submission" date="2009-02" db="EMBL/GenBank/DDBJ databases">
        <title>Draft genome sequence of Clostridium asparagiforme (DSM 15981).</title>
        <authorList>
            <person name="Sudarsanam P."/>
            <person name="Ley R."/>
            <person name="Guruge J."/>
            <person name="Turnbaugh P.J."/>
            <person name="Mahowald M."/>
            <person name="Liep D."/>
            <person name="Gordon J."/>
        </authorList>
    </citation>
    <scope>NUCLEOTIDE SEQUENCE [LARGE SCALE GENOMIC DNA]</scope>
    <source>
        <strain evidence="1 2">DSM 15981</strain>
    </source>
</reference>
<gene>
    <name evidence="1" type="ORF">CLOSTASPAR_02416</name>
</gene>
<evidence type="ECO:0000313" key="1">
    <source>
        <dbReference type="EMBL" id="EEG55524.1"/>
    </source>
</evidence>
<dbReference type="HOGENOM" id="CLU_085274_0_0_9"/>
<proteinExistence type="predicted"/>